<keyword evidence="2 8" id="KW-0963">Cytoplasm</keyword>
<dbReference type="InterPro" id="IPR045462">
    <property type="entry name" value="aa-tRNA-synth_I_cd-bd"/>
</dbReference>
<dbReference type="NCBIfam" id="TIGR00464">
    <property type="entry name" value="gltX_bact"/>
    <property type="match status" value="1"/>
</dbReference>
<evidence type="ECO:0000256" key="7">
    <source>
        <dbReference type="ARBA" id="ARBA00023146"/>
    </source>
</evidence>
<dbReference type="InterPro" id="IPR033910">
    <property type="entry name" value="GluRS_core"/>
</dbReference>
<evidence type="ECO:0000256" key="2">
    <source>
        <dbReference type="ARBA" id="ARBA00022490"/>
    </source>
</evidence>
<proteinExistence type="inferred from homology"/>
<evidence type="ECO:0000256" key="5">
    <source>
        <dbReference type="ARBA" id="ARBA00022840"/>
    </source>
</evidence>
<dbReference type="CDD" id="cd00808">
    <property type="entry name" value="GluRS_core"/>
    <property type="match status" value="1"/>
</dbReference>
<keyword evidence="5 8" id="KW-0067">ATP-binding</keyword>
<keyword evidence="3 8" id="KW-0436">Ligase</keyword>
<evidence type="ECO:0000256" key="8">
    <source>
        <dbReference type="HAMAP-Rule" id="MF_00022"/>
    </source>
</evidence>
<dbReference type="InterPro" id="IPR008925">
    <property type="entry name" value="aa_tRNA-synth_I_cd-bd_sf"/>
</dbReference>
<evidence type="ECO:0000256" key="3">
    <source>
        <dbReference type="ARBA" id="ARBA00022598"/>
    </source>
</evidence>
<evidence type="ECO:0000313" key="12">
    <source>
        <dbReference type="Proteomes" id="UP001500190"/>
    </source>
</evidence>
<keyword evidence="6 8" id="KW-0648">Protein biosynthesis</keyword>
<keyword evidence="12" id="KW-1185">Reference proteome</keyword>
<dbReference type="PRINTS" id="PR00987">
    <property type="entry name" value="TRNASYNTHGLU"/>
</dbReference>
<comment type="subcellular location">
    <subcellularLocation>
        <location evidence="8">Cytoplasm</location>
    </subcellularLocation>
</comment>
<dbReference type="EC" id="6.1.1.17" evidence="8"/>
<feature type="binding site" evidence="8">
    <location>
        <position position="270"/>
    </location>
    <ligand>
        <name>ATP</name>
        <dbReference type="ChEBI" id="CHEBI:30616"/>
    </ligand>
</feature>
<dbReference type="Gene3D" id="1.10.10.350">
    <property type="match status" value="1"/>
</dbReference>
<gene>
    <name evidence="8 11" type="primary">gltX</name>
    <name evidence="11" type="ORF">GCM10009742_10810</name>
</gene>
<dbReference type="InterPro" id="IPR004527">
    <property type="entry name" value="Glu-tRNA-ligase_bac/mito"/>
</dbReference>
<evidence type="ECO:0000256" key="4">
    <source>
        <dbReference type="ARBA" id="ARBA00022741"/>
    </source>
</evidence>
<comment type="similarity">
    <text evidence="1 8">Belongs to the class-I aminoacyl-tRNA synthetase family. Glutamate--tRNA ligase type 1 subfamily.</text>
</comment>
<comment type="caution">
    <text evidence="11">The sequence shown here is derived from an EMBL/GenBank/DDBJ whole genome shotgun (WGS) entry which is preliminary data.</text>
</comment>
<evidence type="ECO:0000256" key="6">
    <source>
        <dbReference type="ARBA" id="ARBA00022917"/>
    </source>
</evidence>
<dbReference type="InterPro" id="IPR020752">
    <property type="entry name" value="Glu-tRNA-synth_I_codon-bd_sub1"/>
</dbReference>
<keyword evidence="7 8" id="KW-0030">Aminoacyl-tRNA synthetase</keyword>
<dbReference type="SUPFAM" id="SSF52374">
    <property type="entry name" value="Nucleotidylyl transferase"/>
    <property type="match status" value="1"/>
</dbReference>
<dbReference type="RefSeq" id="WP_425554021.1">
    <property type="nucleotide sequence ID" value="NZ_BAAAND010000001.1"/>
</dbReference>
<dbReference type="PANTHER" id="PTHR43311">
    <property type="entry name" value="GLUTAMATE--TRNA LIGASE"/>
    <property type="match status" value="1"/>
</dbReference>
<dbReference type="InterPro" id="IPR049940">
    <property type="entry name" value="GluQ/Sye"/>
</dbReference>
<evidence type="ECO:0000256" key="1">
    <source>
        <dbReference type="ARBA" id="ARBA00007894"/>
    </source>
</evidence>
<keyword evidence="4 8" id="KW-0547">Nucleotide-binding</keyword>
<name>A0ABN2D4I0_9ACTN</name>
<dbReference type="InterPro" id="IPR014729">
    <property type="entry name" value="Rossmann-like_a/b/a_fold"/>
</dbReference>
<dbReference type="InterPro" id="IPR020058">
    <property type="entry name" value="Glu/Gln-tRNA-synth_Ib_cat-dom"/>
</dbReference>
<dbReference type="Gene3D" id="3.40.50.620">
    <property type="entry name" value="HUPs"/>
    <property type="match status" value="1"/>
</dbReference>
<dbReference type="Pfam" id="PF00749">
    <property type="entry name" value="tRNA-synt_1c"/>
    <property type="match status" value="1"/>
</dbReference>
<comment type="catalytic activity">
    <reaction evidence="8">
        <text>tRNA(Glu) + L-glutamate + ATP = L-glutamyl-tRNA(Glu) + AMP + diphosphate</text>
        <dbReference type="Rhea" id="RHEA:23540"/>
        <dbReference type="Rhea" id="RHEA-COMP:9663"/>
        <dbReference type="Rhea" id="RHEA-COMP:9680"/>
        <dbReference type="ChEBI" id="CHEBI:29985"/>
        <dbReference type="ChEBI" id="CHEBI:30616"/>
        <dbReference type="ChEBI" id="CHEBI:33019"/>
        <dbReference type="ChEBI" id="CHEBI:78442"/>
        <dbReference type="ChEBI" id="CHEBI:78520"/>
        <dbReference type="ChEBI" id="CHEBI:456215"/>
        <dbReference type="EC" id="6.1.1.17"/>
    </reaction>
</comment>
<dbReference type="Pfam" id="PF19269">
    <property type="entry name" value="Anticodon_2"/>
    <property type="match status" value="1"/>
</dbReference>
<dbReference type="PROSITE" id="PS00178">
    <property type="entry name" value="AA_TRNA_LIGASE_I"/>
    <property type="match status" value="1"/>
</dbReference>
<feature type="domain" description="Glutamyl/glutaminyl-tRNA synthetase class Ib catalytic" evidence="9">
    <location>
        <begin position="14"/>
        <end position="333"/>
    </location>
</feature>
<organism evidence="11 12">
    <name type="scientific">Kribbella karoonensis</name>
    <dbReference type="NCBI Taxonomy" id="324851"/>
    <lineage>
        <taxon>Bacteria</taxon>
        <taxon>Bacillati</taxon>
        <taxon>Actinomycetota</taxon>
        <taxon>Actinomycetes</taxon>
        <taxon>Propionibacteriales</taxon>
        <taxon>Kribbellaceae</taxon>
        <taxon>Kribbella</taxon>
    </lineage>
</organism>
<reference evidence="11 12" key="1">
    <citation type="journal article" date="2019" name="Int. J. Syst. Evol. Microbiol.">
        <title>The Global Catalogue of Microorganisms (GCM) 10K type strain sequencing project: providing services to taxonomists for standard genome sequencing and annotation.</title>
        <authorList>
            <consortium name="The Broad Institute Genomics Platform"/>
            <consortium name="The Broad Institute Genome Sequencing Center for Infectious Disease"/>
            <person name="Wu L."/>
            <person name="Ma J."/>
        </authorList>
    </citation>
    <scope>NUCLEOTIDE SEQUENCE [LARGE SCALE GENOMIC DNA]</scope>
    <source>
        <strain evidence="11 12">JCM 14304</strain>
    </source>
</reference>
<feature type="short sequence motif" description="'KMSKS' region" evidence="8">
    <location>
        <begin position="267"/>
        <end position="271"/>
    </location>
</feature>
<evidence type="ECO:0000259" key="10">
    <source>
        <dbReference type="Pfam" id="PF19269"/>
    </source>
</evidence>
<protein>
    <recommendedName>
        <fullName evidence="8">Glutamate--tRNA ligase</fullName>
        <ecNumber evidence="8">6.1.1.17</ecNumber>
    </recommendedName>
    <alternativeName>
        <fullName evidence="8">Glutamyl-tRNA synthetase</fullName>
        <shortName evidence="8">GluRS</shortName>
    </alternativeName>
</protein>
<comment type="subunit">
    <text evidence="8">Monomer.</text>
</comment>
<feature type="domain" description="Aminoacyl-tRNA synthetase class I anticodon-binding" evidence="10">
    <location>
        <begin position="350"/>
        <end position="501"/>
    </location>
</feature>
<evidence type="ECO:0000313" key="11">
    <source>
        <dbReference type="EMBL" id="GAA1570316.1"/>
    </source>
</evidence>
<dbReference type="PANTHER" id="PTHR43311:SF2">
    <property type="entry name" value="GLUTAMATE--TRNA LIGASE, MITOCHONDRIAL-RELATED"/>
    <property type="match status" value="1"/>
</dbReference>
<dbReference type="HAMAP" id="MF_00022">
    <property type="entry name" value="Glu_tRNA_synth_type1"/>
    <property type="match status" value="1"/>
</dbReference>
<dbReference type="InterPro" id="IPR020751">
    <property type="entry name" value="aa-tRNA-synth_I_codon-bd_sub2"/>
</dbReference>
<dbReference type="Gene3D" id="1.10.8.70">
    <property type="entry name" value="Glutamate-tRNA synthetase, class I, anticodon-binding domain 1"/>
    <property type="match status" value="1"/>
</dbReference>
<dbReference type="InterPro" id="IPR001412">
    <property type="entry name" value="aa-tRNA-synth_I_CS"/>
</dbReference>
<accession>A0ABN2D4I0</accession>
<sequence>MTDDVLGDLEPAAVRVRFPPSPTGLLTVGNIRSALFNWAFARHYGGKLVLRIEDTDTARNTEEGYRYTLESLQWLGLTWDEGPDNGGDFGPYKQSERMDIYADVVAKLLSANRAYHCYCSQEELDQRREAARTAGQHSGYDGHCRNLGPEQIQAYVDEGRRPVVRLRMPDRPIVFDDLVRGEITFLPENLGDYVLVRANGYPLYPLVNPVDDALMEITHVLRGEDLLSSTPRQIALYEALAEIGIGSGRTPRFGHLPFVMGTEGNKKLSKRDPGAGLGEYMERGFLPEGLLNYLALLGWSIADDRDVFTMAEMIAAFDIRKVNANAARFDPKKCEAINAAHMRMLPQDDFAQRMVPFLAKAGVLPEQPSDEQLAVLRAAVPLVQERMNALGESADMLGFLFVDDARFAVDPDAAAKVLTGDADAVLAAAAKALSDLGPAEWTTEAIEAALRASLIDGLGLKPKNAFGPVRVAISGRRISPPLFESLELLGREKSLHRLEQARRTLSAS</sequence>
<dbReference type="GO" id="GO:0016874">
    <property type="term" value="F:ligase activity"/>
    <property type="evidence" value="ECO:0007669"/>
    <property type="project" value="UniProtKB-KW"/>
</dbReference>
<dbReference type="EMBL" id="BAAAND010000001">
    <property type="protein sequence ID" value="GAA1570316.1"/>
    <property type="molecule type" value="Genomic_DNA"/>
</dbReference>
<dbReference type="SUPFAM" id="SSF48163">
    <property type="entry name" value="An anticodon-binding domain of class I aminoacyl-tRNA synthetases"/>
    <property type="match status" value="1"/>
</dbReference>
<evidence type="ECO:0000259" key="9">
    <source>
        <dbReference type="Pfam" id="PF00749"/>
    </source>
</evidence>
<dbReference type="InterPro" id="IPR000924">
    <property type="entry name" value="Glu/Gln-tRNA-synth"/>
</dbReference>
<comment type="function">
    <text evidence="8">Catalyzes the attachment of glutamate to tRNA(Glu) in a two-step reaction: glutamate is first activated by ATP to form Glu-AMP and then transferred to the acceptor end of tRNA(Glu).</text>
</comment>
<dbReference type="Proteomes" id="UP001500190">
    <property type="component" value="Unassembled WGS sequence"/>
</dbReference>
<comment type="caution">
    <text evidence="8">Lacks conserved residue(s) required for the propagation of feature annotation.</text>
</comment>